<accession>A0A3N4L0N4</accession>
<name>A0A3N4L0N4_9PEZI</name>
<sequence>MNSSNSGLQEWEKDFTPRVIKAKDWEPQRENFTRLYFTDKYNLNDVRRIMAKDYRFYARPKQCKAAIAKWGLGKNLKRIKMLKMLRIQDDRKLAGKSTVFRFKGQRVKKETLKRGRKRYNGTGEAPEWHKLQPPVSTPSDVDYSTPRSSNSSDDSSSGSEGGAPSPIVYSKPSSPRENSIGGASPDQLSSIGDLEYSPHDVSLGQSNSAEETYPRHNLFIQEFTSSLSFPSLGEQESVKRPNDSGNYSGSDQKPALPTKSLDTLSDLPTTCDITHELLEFPARAAWLESSEPKSEAARTLCLDCLMGGFTRYLQPDSRI</sequence>
<dbReference type="PANTHER" id="PTHR38788">
    <property type="entry name" value="CLR5 DOMAIN-CONTAINING PROTEIN"/>
    <property type="match status" value="1"/>
</dbReference>
<dbReference type="Pfam" id="PF14420">
    <property type="entry name" value="Clr5"/>
    <property type="match status" value="1"/>
</dbReference>
<dbReference type="AlphaFoldDB" id="A0A3N4L0N4"/>
<dbReference type="OrthoDB" id="539213at2759"/>
<dbReference type="Proteomes" id="UP000277580">
    <property type="component" value="Unassembled WGS sequence"/>
</dbReference>
<protein>
    <recommendedName>
        <fullName evidence="2">Clr5 domain-containing protein</fullName>
    </recommendedName>
</protein>
<reference evidence="3 4" key="1">
    <citation type="journal article" date="2018" name="Nat. Ecol. Evol.">
        <title>Pezizomycetes genomes reveal the molecular basis of ectomycorrhizal truffle lifestyle.</title>
        <authorList>
            <person name="Murat C."/>
            <person name="Payen T."/>
            <person name="Noel B."/>
            <person name="Kuo A."/>
            <person name="Morin E."/>
            <person name="Chen J."/>
            <person name="Kohler A."/>
            <person name="Krizsan K."/>
            <person name="Balestrini R."/>
            <person name="Da Silva C."/>
            <person name="Montanini B."/>
            <person name="Hainaut M."/>
            <person name="Levati E."/>
            <person name="Barry K.W."/>
            <person name="Belfiori B."/>
            <person name="Cichocki N."/>
            <person name="Clum A."/>
            <person name="Dockter R.B."/>
            <person name="Fauchery L."/>
            <person name="Guy J."/>
            <person name="Iotti M."/>
            <person name="Le Tacon F."/>
            <person name="Lindquist E.A."/>
            <person name="Lipzen A."/>
            <person name="Malagnac F."/>
            <person name="Mello A."/>
            <person name="Molinier V."/>
            <person name="Miyauchi S."/>
            <person name="Poulain J."/>
            <person name="Riccioni C."/>
            <person name="Rubini A."/>
            <person name="Sitrit Y."/>
            <person name="Splivallo R."/>
            <person name="Traeger S."/>
            <person name="Wang M."/>
            <person name="Zifcakova L."/>
            <person name="Wipf D."/>
            <person name="Zambonelli A."/>
            <person name="Paolocci F."/>
            <person name="Nowrousian M."/>
            <person name="Ottonello S."/>
            <person name="Baldrian P."/>
            <person name="Spatafora J.W."/>
            <person name="Henrissat B."/>
            <person name="Nagy L.G."/>
            <person name="Aury J.M."/>
            <person name="Wincker P."/>
            <person name="Grigoriev I.V."/>
            <person name="Bonfante P."/>
            <person name="Martin F.M."/>
        </authorList>
    </citation>
    <scope>NUCLEOTIDE SEQUENCE [LARGE SCALE GENOMIC DNA]</scope>
    <source>
        <strain evidence="3 4">CCBAS932</strain>
    </source>
</reference>
<dbReference type="EMBL" id="ML119109">
    <property type="protein sequence ID" value="RPB16380.1"/>
    <property type="molecule type" value="Genomic_DNA"/>
</dbReference>
<dbReference type="STRING" id="1392247.A0A3N4L0N4"/>
<dbReference type="InterPro" id="IPR025676">
    <property type="entry name" value="Clr5_dom"/>
</dbReference>
<keyword evidence="4" id="KW-1185">Reference proteome</keyword>
<feature type="region of interest" description="Disordered" evidence="1">
    <location>
        <begin position="232"/>
        <end position="263"/>
    </location>
</feature>
<evidence type="ECO:0000313" key="3">
    <source>
        <dbReference type="EMBL" id="RPB16380.1"/>
    </source>
</evidence>
<organism evidence="3 4">
    <name type="scientific">Morchella conica CCBAS932</name>
    <dbReference type="NCBI Taxonomy" id="1392247"/>
    <lineage>
        <taxon>Eukaryota</taxon>
        <taxon>Fungi</taxon>
        <taxon>Dikarya</taxon>
        <taxon>Ascomycota</taxon>
        <taxon>Pezizomycotina</taxon>
        <taxon>Pezizomycetes</taxon>
        <taxon>Pezizales</taxon>
        <taxon>Morchellaceae</taxon>
        <taxon>Morchella</taxon>
    </lineage>
</organism>
<evidence type="ECO:0000256" key="1">
    <source>
        <dbReference type="SAM" id="MobiDB-lite"/>
    </source>
</evidence>
<feature type="region of interest" description="Disordered" evidence="1">
    <location>
        <begin position="111"/>
        <end position="209"/>
    </location>
</feature>
<dbReference type="InParanoid" id="A0A3N4L0N4"/>
<dbReference type="PANTHER" id="PTHR38788:SF3">
    <property type="entry name" value="CLR5 DOMAIN-CONTAINING PROTEIN"/>
    <property type="match status" value="1"/>
</dbReference>
<proteinExistence type="predicted"/>
<feature type="compositionally biased region" description="Low complexity" evidence="1">
    <location>
        <begin position="142"/>
        <end position="166"/>
    </location>
</feature>
<evidence type="ECO:0000313" key="4">
    <source>
        <dbReference type="Proteomes" id="UP000277580"/>
    </source>
</evidence>
<feature type="domain" description="Clr5" evidence="2">
    <location>
        <begin position="22"/>
        <end position="74"/>
    </location>
</feature>
<gene>
    <name evidence="3" type="ORF">P167DRAFT_570614</name>
</gene>
<evidence type="ECO:0000259" key="2">
    <source>
        <dbReference type="Pfam" id="PF14420"/>
    </source>
</evidence>